<dbReference type="AlphaFoldDB" id="A0A4Q2TWU4"/>
<reference evidence="2 3" key="1">
    <citation type="submission" date="2019-01" db="EMBL/GenBank/DDBJ databases">
        <authorList>
            <person name="Deng T."/>
        </authorList>
    </citation>
    <scope>NUCLEOTIDE SEQUENCE [LARGE SCALE GENOMIC DNA]</scope>
    <source>
        <strain evidence="2 3">F8825</strain>
    </source>
</reference>
<dbReference type="InterPro" id="IPR032466">
    <property type="entry name" value="Metal_Hydrolase"/>
</dbReference>
<comment type="caution">
    <text evidence="2">The sequence shown here is derived from an EMBL/GenBank/DDBJ whole genome shotgun (WGS) entry which is preliminary data.</text>
</comment>
<dbReference type="Proteomes" id="UP000291088">
    <property type="component" value="Unassembled WGS sequence"/>
</dbReference>
<dbReference type="GO" id="GO:0016810">
    <property type="term" value="F:hydrolase activity, acting on carbon-nitrogen (but not peptide) bonds"/>
    <property type="evidence" value="ECO:0007669"/>
    <property type="project" value="InterPro"/>
</dbReference>
<feature type="domain" description="Amidohydrolase 3" evidence="1">
    <location>
        <begin position="414"/>
        <end position="515"/>
    </location>
</feature>
<sequence>MADRTLIRNARIIDGTGSPWYRGDVLIDDGCISRIGTDLPREAADIVVEGADRYLAPGFIDAHCHDDLIFLREPDRPEKALQGVTTIVVGNCSFSLYPAVNKSRENLRQHFSGLLGHTEDREIFDDLQSYRERLEGQGIALNLVSLVGHAALRLAIVGHDRRHASESEINAMCAMLDVQLSQGAAGLSLGLVYPPSAFADMTEMVALARVVRRHGKVLAAHIRAYEAGLLPAMEEFADILRLSGAAGLLSHLQSAGRPNWGQIPVALDRLEAMRQDGVDISFDMYPYPAGSTWILQLLPPATMDGGLEALKKRLEDPSYRELLRRWVNQGGPEFEGQSKVSLIGWENVRLSAIDIDALKNFEGLDMQAAAERLSVEPFDLMLRFILEDDGQTGIILFQLDEEDLKCACCHRLYMAGSDGLPRPGSRPHPRAFGTFPRIAGPLRRDRKWFGIEDAVRRMTSVAAQRFSLLDRGVVRPGMAADLVLFSDDIADRATFERSTEMATGISHLWVNGRAVIVDGRLTGIRPGRVI</sequence>
<dbReference type="PANTHER" id="PTHR43135:SF3">
    <property type="entry name" value="ALPHA-D-RIBOSE 1-METHYLPHOSPHONATE 5-TRIPHOSPHATE DIPHOSPHATASE"/>
    <property type="match status" value="1"/>
</dbReference>
<dbReference type="RefSeq" id="WP_129330160.1">
    <property type="nucleotide sequence ID" value="NZ_SDVB01000037.1"/>
</dbReference>
<gene>
    <name evidence="2" type="ORF">EUU22_00395</name>
</gene>
<dbReference type="InterPro" id="IPR013108">
    <property type="entry name" value="Amidohydro_3"/>
</dbReference>
<keyword evidence="3" id="KW-1185">Reference proteome</keyword>
<dbReference type="Gene3D" id="3.20.20.140">
    <property type="entry name" value="Metal-dependent hydrolases"/>
    <property type="match status" value="2"/>
</dbReference>
<dbReference type="PANTHER" id="PTHR43135">
    <property type="entry name" value="ALPHA-D-RIBOSE 1-METHYLPHOSPHONATE 5-TRIPHOSPHATE DIPHOSPHATASE"/>
    <property type="match status" value="1"/>
</dbReference>
<dbReference type="InterPro" id="IPR011059">
    <property type="entry name" value="Metal-dep_hydrolase_composite"/>
</dbReference>
<organism evidence="2 3">
    <name type="scientific">Ciceribacter ferrooxidans</name>
    <dbReference type="NCBI Taxonomy" id="2509717"/>
    <lineage>
        <taxon>Bacteria</taxon>
        <taxon>Pseudomonadati</taxon>
        <taxon>Pseudomonadota</taxon>
        <taxon>Alphaproteobacteria</taxon>
        <taxon>Hyphomicrobiales</taxon>
        <taxon>Rhizobiaceae</taxon>
        <taxon>Ciceribacter</taxon>
    </lineage>
</organism>
<protein>
    <submittedName>
        <fullName evidence="2">D-aminoacylase</fullName>
    </submittedName>
</protein>
<evidence type="ECO:0000313" key="2">
    <source>
        <dbReference type="EMBL" id="RYC27802.1"/>
    </source>
</evidence>
<dbReference type="InterPro" id="IPR051781">
    <property type="entry name" value="Metallo-dep_Hydrolase"/>
</dbReference>
<dbReference type="OrthoDB" id="9815027at2"/>
<dbReference type="EMBL" id="SDVB01000037">
    <property type="protein sequence ID" value="RYC27802.1"/>
    <property type="molecule type" value="Genomic_DNA"/>
</dbReference>
<name>A0A4Q2TWU4_9HYPH</name>
<evidence type="ECO:0000259" key="1">
    <source>
        <dbReference type="Pfam" id="PF07969"/>
    </source>
</evidence>
<dbReference type="SUPFAM" id="SSF51556">
    <property type="entry name" value="Metallo-dependent hydrolases"/>
    <property type="match status" value="1"/>
</dbReference>
<accession>A0A4Q2TWU4</accession>
<dbReference type="CDD" id="cd01297">
    <property type="entry name" value="D-aminoacylase"/>
    <property type="match status" value="1"/>
</dbReference>
<dbReference type="Pfam" id="PF07969">
    <property type="entry name" value="Amidohydro_3"/>
    <property type="match status" value="1"/>
</dbReference>
<dbReference type="SUPFAM" id="SSF51338">
    <property type="entry name" value="Composite domain of metallo-dependent hydrolases"/>
    <property type="match status" value="1"/>
</dbReference>
<evidence type="ECO:0000313" key="3">
    <source>
        <dbReference type="Proteomes" id="UP000291088"/>
    </source>
</evidence>
<proteinExistence type="predicted"/>